<dbReference type="AlphaFoldDB" id="A0A5P9P0H8"/>
<feature type="region of interest" description="Disordered" evidence="1">
    <location>
        <begin position="62"/>
        <end position="160"/>
    </location>
</feature>
<dbReference type="GeneID" id="42300030"/>
<feature type="compositionally biased region" description="Basic and acidic residues" evidence="1">
    <location>
        <begin position="84"/>
        <end position="98"/>
    </location>
</feature>
<keyword evidence="4" id="KW-1185">Reference proteome</keyword>
<evidence type="ECO:0000256" key="1">
    <source>
        <dbReference type="SAM" id="MobiDB-lite"/>
    </source>
</evidence>
<dbReference type="InterPro" id="IPR036913">
    <property type="entry name" value="YegP-like_sf"/>
</dbReference>
<dbReference type="EMBL" id="CP045488">
    <property type="protein sequence ID" value="QFU81642.1"/>
    <property type="molecule type" value="Genomic_DNA"/>
</dbReference>
<dbReference type="Pfam" id="PF07411">
    <property type="entry name" value="DUF1508"/>
    <property type="match status" value="1"/>
</dbReference>
<dbReference type="InterPro" id="IPR010879">
    <property type="entry name" value="DUF1508"/>
</dbReference>
<feature type="region of interest" description="Disordered" evidence="1">
    <location>
        <begin position="183"/>
        <end position="216"/>
    </location>
</feature>
<evidence type="ECO:0000313" key="3">
    <source>
        <dbReference type="EMBL" id="QFU81642.1"/>
    </source>
</evidence>
<evidence type="ECO:0000313" key="4">
    <source>
        <dbReference type="Proteomes" id="UP000326170"/>
    </source>
</evidence>
<organism evidence="3 4">
    <name type="scientific">Natronorubrum aibiense</name>
    <dbReference type="NCBI Taxonomy" id="348826"/>
    <lineage>
        <taxon>Archaea</taxon>
        <taxon>Methanobacteriati</taxon>
        <taxon>Methanobacteriota</taxon>
        <taxon>Stenosarchaea group</taxon>
        <taxon>Halobacteria</taxon>
        <taxon>Halobacteriales</taxon>
        <taxon>Natrialbaceae</taxon>
        <taxon>Natronorubrum</taxon>
    </lineage>
</organism>
<dbReference type="OrthoDB" id="108721at2157"/>
<dbReference type="SUPFAM" id="SSF160113">
    <property type="entry name" value="YegP-like"/>
    <property type="match status" value="1"/>
</dbReference>
<accession>A0A5P9P0H8</accession>
<proteinExistence type="predicted"/>
<reference evidence="3 4" key="1">
    <citation type="journal article" date="2007" name="Int. J. Syst. Evol. Microbiol.">
        <title>Natronorubrum sulfidifaciens sp. nov., an extremely haloalkaliphilic archaeon isolated from Aiding salt lake in Xin-Jiang, China.</title>
        <authorList>
            <person name="Cui H.L."/>
            <person name="Tohty D."/>
            <person name="Liu H.C."/>
            <person name="Liu S.J."/>
            <person name="Oren A."/>
            <person name="Zhou P.J."/>
        </authorList>
    </citation>
    <scope>NUCLEOTIDE SEQUENCE [LARGE SCALE GENOMIC DNA]</scope>
    <source>
        <strain evidence="3 4">7-3</strain>
    </source>
</reference>
<feature type="domain" description="DUF1508" evidence="2">
    <location>
        <begin position="165"/>
        <end position="213"/>
    </location>
</feature>
<sequence length="216" mass="23558">MADPSSDSVTVAFERGYDRDELAALFGDLETALTANRPLWLTDGDRTVRVTIPSHVVAMAETRHDATEPPVDELTLSLEWDDPDGSRLRLEDAERDGPEITSDEPPATGDATADSGMATIPPDAVSGGDEPETARADAPEAASETQPESTPDQGERYSRFEVYEDRAGEWRWRLVHWNGNIIADSGEGYSSRSNARRAARGVMRNAPTATLEDAER</sequence>
<dbReference type="RefSeq" id="WP_152939023.1">
    <property type="nucleotide sequence ID" value="NZ_CP045488.1"/>
</dbReference>
<feature type="compositionally biased region" description="Polar residues" evidence="1">
    <location>
        <begin position="143"/>
        <end position="152"/>
    </location>
</feature>
<dbReference type="Proteomes" id="UP000326170">
    <property type="component" value="Chromosome"/>
</dbReference>
<dbReference type="Gene3D" id="2.30.29.80">
    <property type="match status" value="1"/>
</dbReference>
<name>A0A5P9P0H8_9EURY</name>
<dbReference type="KEGG" id="nas:GCU68_03235"/>
<gene>
    <name evidence="3" type="ORF">GCU68_03235</name>
</gene>
<protein>
    <submittedName>
        <fullName evidence="3">DUF1508 domain-containing protein</fullName>
    </submittedName>
</protein>
<evidence type="ECO:0000259" key="2">
    <source>
        <dbReference type="Pfam" id="PF07411"/>
    </source>
</evidence>